<gene>
    <name evidence="3" type="ORF">AbraCBS73388_007153</name>
</gene>
<dbReference type="AlphaFoldDB" id="A0A9W5YKE9"/>
<proteinExistence type="predicted"/>
<feature type="compositionally biased region" description="Basic and acidic residues" evidence="2">
    <location>
        <begin position="238"/>
        <end position="250"/>
    </location>
</feature>
<evidence type="ECO:0000256" key="1">
    <source>
        <dbReference type="SAM" id="Coils"/>
    </source>
</evidence>
<organism evidence="3 4">
    <name type="scientific">Aspergillus brasiliensis</name>
    <dbReference type="NCBI Taxonomy" id="319629"/>
    <lineage>
        <taxon>Eukaryota</taxon>
        <taxon>Fungi</taxon>
        <taxon>Dikarya</taxon>
        <taxon>Ascomycota</taxon>
        <taxon>Pezizomycotina</taxon>
        <taxon>Eurotiomycetes</taxon>
        <taxon>Eurotiomycetidae</taxon>
        <taxon>Eurotiales</taxon>
        <taxon>Aspergillaceae</taxon>
        <taxon>Aspergillus</taxon>
        <taxon>Aspergillus subgen. Circumdati</taxon>
    </lineage>
</organism>
<dbReference type="EMBL" id="BROQ01000004">
    <property type="protein sequence ID" value="GKZ17101.1"/>
    <property type="molecule type" value="Genomic_DNA"/>
</dbReference>
<evidence type="ECO:0000256" key="2">
    <source>
        <dbReference type="SAM" id="MobiDB-lite"/>
    </source>
</evidence>
<feature type="coiled-coil region" evidence="1">
    <location>
        <begin position="22"/>
        <end position="120"/>
    </location>
</feature>
<keyword evidence="1" id="KW-0175">Coiled coil</keyword>
<evidence type="ECO:0000313" key="4">
    <source>
        <dbReference type="Proteomes" id="UP001143548"/>
    </source>
</evidence>
<feature type="region of interest" description="Disordered" evidence="2">
    <location>
        <begin position="228"/>
        <end position="286"/>
    </location>
</feature>
<comment type="caution">
    <text evidence="3">The sequence shown here is derived from an EMBL/GenBank/DDBJ whole genome shotgun (WGS) entry which is preliminary data.</text>
</comment>
<reference evidence="3" key="1">
    <citation type="submission" date="2022-07" db="EMBL/GenBank/DDBJ databases">
        <title>Taxonomy of Aspergillus series Nigri: significant species reduction supported by multi-species coalescent approaches.</title>
        <authorList>
            <person name="Bian C."/>
            <person name="Kusuya Y."/>
            <person name="Sklenar F."/>
            <person name="D'hooge E."/>
            <person name="Yaguchi T."/>
            <person name="Takahashi H."/>
            <person name="Hubka V."/>
        </authorList>
    </citation>
    <scope>NUCLEOTIDE SEQUENCE</scope>
    <source>
        <strain evidence="3">CBS 733.88</strain>
    </source>
</reference>
<accession>A0A9W5YKE9</accession>
<dbReference type="Proteomes" id="UP001143548">
    <property type="component" value="Unassembled WGS sequence"/>
</dbReference>
<sequence>MDNPTRQPWTNHTPHPSTFLWAHELRRENIQLVNQIDTIRADLAAANDTIASLNRSLETLDQRAREETTKLENTLKDLEVRWDTNLRTGIERLDDLEAENRRLRSRLDVLERDCHRCAREQHSMEDGIRERVLDEVRDMLLLERGKLGVGGAAAVAACSAAGSDVLVPDSMPVGSGPGVGFDRRGEGLVSETLSDTTWGTPSLVDEDQQCVGNGEDVEQLGVEVSGDVKQKAAMPKVIQDRASPRQESTKASDTPNPKVELESTNAPPVQRKRQRTRRSIPIVPADEEDERILMEMFRR</sequence>
<evidence type="ECO:0000313" key="3">
    <source>
        <dbReference type="EMBL" id="GKZ17101.1"/>
    </source>
</evidence>
<name>A0A9W5YKE9_9EURO</name>
<protein>
    <submittedName>
        <fullName evidence="3">Uncharacterized protein</fullName>
    </submittedName>
</protein>